<gene>
    <name evidence="2" type="ORF">D0X99_00605</name>
</gene>
<proteinExistence type="predicted"/>
<sequence length="265" mass="30259">MKSPMIQLSFIDFISPWVIGLILFFVLILAFVAGFRTRKRKVKKDPTLEHEDLGSISSTLLGLLALILAFTFSMANSRFDTRRELAIQEANAIGTVFLRTEFFPDSVQKELKSNLKMYVEERIAFYYAGMDMDILIGHMKNSDVLGKKIWDQVTAYSKVDPNLVKTSEIVSSLNEMIDLTTSRRAAGEANIPGSIQWFLIILSIFSTFLLGYERKTHFDWIIVMVFSLMLSLTVFSIFDLDRPRSGLVTLDEANSKILELRQLFE</sequence>
<feature type="transmembrane region" description="Helical" evidence="1">
    <location>
        <begin position="12"/>
        <end position="35"/>
    </location>
</feature>
<dbReference type="InterPro" id="IPR025333">
    <property type="entry name" value="DUF4239"/>
</dbReference>
<reference evidence="2 3" key="1">
    <citation type="submission" date="2018-09" db="EMBL/GenBank/DDBJ databases">
        <authorList>
            <person name="Wang X."/>
            <person name="Du Z."/>
        </authorList>
    </citation>
    <scope>NUCLEOTIDE SEQUENCE [LARGE SCALE GENOMIC DNA]</scope>
    <source>
        <strain evidence="2 3">N3</strain>
    </source>
</reference>
<evidence type="ECO:0000313" key="3">
    <source>
        <dbReference type="Proteomes" id="UP000283522"/>
    </source>
</evidence>
<comment type="caution">
    <text evidence="2">The sequence shown here is derived from an EMBL/GenBank/DDBJ whole genome shotgun (WGS) entry which is preliminary data.</text>
</comment>
<feature type="transmembrane region" description="Helical" evidence="1">
    <location>
        <begin position="218"/>
        <end position="238"/>
    </location>
</feature>
<dbReference type="EMBL" id="QXML01000001">
    <property type="protein sequence ID" value="RIW18234.1"/>
    <property type="molecule type" value="Genomic_DNA"/>
</dbReference>
<keyword evidence="1" id="KW-0472">Membrane</keyword>
<organism evidence="2 3">
    <name type="scientific">Algoriphagus lacus</name>
    <dbReference type="NCBI Taxonomy" id="2056311"/>
    <lineage>
        <taxon>Bacteria</taxon>
        <taxon>Pseudomonadati</taxon>
        <taxon>Bacteroidota</taxon>
        <taxon>Cytophagia</taxon>
        <taxon>Cytophagales</taxon>
        <taxon>Cyclobacteriaceae</taxon>
        <taxon>Algoriphagus</taxon>
    </lineage>
</organism>
<name>A0A418PVQ7_9BACT</name>
<dbReference type="AlphaFoldDB" id="A0A418PVQ7"/>
<feature type="transmembrane region" description="Helical" evidence="1">
    <location>
        <begin position="193"/>
        <end position="212"/>
    </location>
</feature>
<keyword evidence="3" id="KW-1185">Reference proteome</keyword>
<evidence type="ECO:0000313" key="2">
    <source>
        <dbReference type="EMBL" id="RIW18234.1"/>
    </source>
</evidence>
<protein>
    <submittedName>
        <fullName evidence="2">DUF4239 domain-containing protein</fullName>
    </submittedName>
</protein>
<dbReference type="Proteomes" id="UP000283522">
    <property type="component" value="Unassembled WGS sequence"/>
</dbReference>
<dbReference type="OrthoDB" id="677192at2"/>
<keyword evidence="1" id="KW-1133">Transmembrane helix</keyword>
<feature type="transmembrane region" description="Helical" evidence="1">
    <location>
        <begin position="55"/>
        <end position="75"/>
    </location>
</feature>
<keyword evidence="1" id="KW-0812">Transmembrane</keyword>
<dbReference type="Pfam" id="PF14023">
    <property type="entry name" value="Bestrophin-like"/>
    <property type="match status" value="1"/>
</dbReference>
<accession>A0A418PVQ7</accession>
<evidence type="ECO:0000256" key="1">
    <source>
        <dbReference type="SAM" id="Phobius"/>
    </source>
</evidence>
<dbReference type="RefSeq" id="WP_119475712.1">
    <property type="nucleotide sequence ID" value="NZ_QXML01000001.1"/>
</dbReference>